<dbReference type="EMBL" id="SELH01000018">
    <property type="protein sequence ID" value="TWP28428.1"/>
    <property type="molecule type" value="Genomic_DNA"/>
</dbReference>
<reference evidence="5 6" key="1">
    <citation type="submission" date="2019-02" db="EMBL/GenBank/DDBJ databases">
        <title>Apibacter muscae sp. nov.: a novel member of the house fly microbiota.</title>
        <authorList>
            <person name="Park R."/>
        </authorList>
    </citation>
    <scope>NUCLEOTIDE SEQUENCE [LARGE SCALE GENOMIC DNA]</scope>
    <source>
        <strain evidence="5 6">AL1</strain>
    </source>
</reference>
<evidence type="ECO:0000256" key="1">
    <source>
        <dbReference type="ARBA" id="ARBA00022670"/>
    </source>
</evidence>
<dbReference type="GO" id="GO:0051117">
    <property type="term" value="F:ATPase binding"/>
    <property type="evidence" value="ECO:0007669"/>
    <property type="project" value="TreeGrafter"/>
</dbReference>
<keyword evidence="3" id="KW-0720">Serine protease</keyword>
<accession>A0A563DDM8</accession>
<dbReference type="PANTHER" id="PTHR10381">
    <property type="entry name" value="ATP-DEPENDENT CLP PROTEASE PROTEOLYTIC SUBUNIT"/>
    <property type="match status" value="1"/>
</dbReference>
<dbReference type="OrthoDB" id="9806592at2"/>
<dbReference type="GO" id="GO:0004176">
    <property type="term" value="F:ATP-dependent peptidase activity"/>
    <property type="evidence" value="ECO:0007669"/>
    <property type="project" value="TreeGrafter"/>
</dbReference>
<protein>
    <submittedName>
        <fullName evidence="5">Clp protease ClpP</fullName>
    </submittedName>
</protein>
<keyword evidence="2" id="KW-0378">Hydrolase</keyword>
<evidence type="ECO:0000256" key="3">
    <source>
        <dbReference type="ARBA" id="ARBA00022825"/>
    </source>
</evidence>
<dbReference type="InterPro" id="IPR023562">
    <property type="entry name" value="ClpP/TepA"/>
</dbReference>
<gene>
    <name evidence="5" type="ORF">ETU09_05755</name>
</gene>
<dbReference type="RefSeq" id="WP_146292466.1">
    <property type="nucleotide sequence ID" value="NZ_SELH01000018.1"/>
</dbReference>
<dbReference type="CDD" id="cd07016">
    <property type="entry name" value="S14_ClpP_1"/>
    <property type="match status" value="1"/>
</dbReference>
<dbReference type="SUPFAM" id="SSF52096">
    <property type="entry name" value="ClpP/crotonase"/>
    <property type="match status" value="1"/>
</dbReference>
<comment type="caution">
    <text evidence="5">The sequence shown here is derived from an EMBL/GenBank/DDBJ whole genome shotgun (WGS) entry which is preliminary data.</text>
</comment>
<keyword evidence="1 5" id="KW-0645">Protease</keyword>
<organism evidence="5 6">
    <name type="scientific">Apibacter muscae</name>
    <dbReference type="NCBI Taxonomy" id="2509004"/>
    <lineage>
        <taxon>Bacteria</taxon>
        <taxon>Pseudomonadati</taxon>
        <taxon>Bacteroidota</taxon>
        <taxon>Flavobacteriia</taxon>
        <taxon>Flavobacteriales</taxon>
        <taxon>Weeksellaceae</taxon>
        <taxon>Apibacter</taxon>
    </lineage>
</organism>
<keyword evidence="6" id="KW-1185">Reference proteome</keyword>
<dbReference type="InterPro" id="IPR029045">
    <property type="entry name" value="ClpP/crotonase-like_dom_sf"/>
</dbReference>
<dbReference type="GO" id="GO:0004252">
    <property type="term" value="F:serine-type endopeptidase activity"/>
    <property type="evidence" value="ECO:0007669"/>
    <property type="project" value="TreeGrafter"/>
</dbReference>
<evidence type="ECO:0000256" key="4">
    <source>
        <dbReference type="SAM" id="MobiDB-lite"/>
    </source>
</evidence>
<dbReference type="AlphaFoldDB" id="A0A563DDM8"/>
<feature type="region of interest" description="Disordered" evidence="4">
    <location>
        <begin position="353"/>
        <end position="374"/>
    </location>
</feature>
<dbReference type="GO" id="GO:0009368">
    <property type="term" value="C:endopeptidase Clp complex"/>
    <property type="evidence" value="ECO:0007669"/>
    <property type="project" value="TreeGrafter"/>
</dbReference>
<evidence type="ECO:0000313" key="6">
    <source>
        <dbReference type="Proteomes" id="UP000319499"/>
    </source>
</evidence>
<dbReference type="Gene3D" id="3.90.226.10">
    <property type="entry name" value="2-enoyl-CoA Hydratase, Chain A, domain 1"/>
    <property type="match status" value="1"/>
</dbReference>
<evidence type="ECO:0000313" key="5">
    <source>
        <dbReference type="EMBL" id="TWP28428.1"/>
    </source>
</evidence>
<evidence type="ECO:0000256" key="2">
    <source>
        <dbReference type="ARBA" id="ARBA00022801"/>
    </source>
</evidence>
<dbReference type="PANTHER" id="PTHR10381:SF70">
    <property type="entry name" value="ATP-DEPENDENT CLP PROTEASE PROTEOLYTIC SUBUNIT"/>
    <property type="match status" value="1"/>
</dbReference>
<proteinExistence type="predicted"/>
<dbReference type="GO" id="GO:0006515">
    <property type="term" value="P:protein quality control for misfolded or incompletely synthesized proteins"/>
    <property type="evidence" value="ECO:0007669"/>
    <property type="project" value="TreeGrafter"/>
</dbReference>
<sequence length="374" mass="42776">MNKLCVFNYHITNENSDRLEVYIDGGIVDAESQEFYKTWYNDETSVSFKSFRNEILSSGKKNIRITLNSFGGQIGDAMAMHDFIKQLENEGYEVETLGMGMICSSATYPLSAAKNSKISPNSWYMIHNVSGYAYGDINEIEKSAKNLRKFNNDIRDFYVNLTGKSQEQIESWMNEEKWFTGKQAVENGFVKSLALEEKEEFKPINQKEWSFKNTHVLNAYNSFSSPKPNNINNKIDMNELVQKIVNAFKGNNLVVTENTPKPENLTVENLTKALNEATKDLKLEPSEEQIKHSVVNLFKDGLPENIKEVINLAISDSVKERMNEYITSEELSKINKEFNDLKVDVINSLGEAKPPKNIQEEEEKTYNHPGIKWG</sequence>
<dbReference type="Proteomes" id="UP000319499">
    <property type="component" value="Unassembled WGS sequence"/>
</dbReference>
<dbReference type="Pfam" id="PF00574">
    <property type="entry name" value="CLP_protease"/>
    <property type="match status" value="1"/>
</dbReference>
<name>A0A563DDM8_9FLAO</name>